<sequence length="201" mass="22349">MPSAEEALLWFLARKATPMSTIQETHSPLKVVRDSPPDEHTETVVTAQGVSPSGQSSSAREDIASQGNFAETTMPERHAQTPYVYPAWPTSKPGPQVTPLPPGQRPHPKRTDQMVYDCYDQERGRPCVAPATQVMRKTRARTYRPDDTFLEVISEAEVTERRRDDGNASETEAIGRWLDDGGTSDAAFEMGSFSPHHNVQR</sequence>
<dbReference type="InParanoid" id="D6TG45"/>
<feature type="region of interest" description="Disordered" evidence="1">
    <location>
        <begin position="88"/>
        <end position="111"/>
    </location>
</feature>
<evidence type="ECO:0000256" key="1">
    <source>
        <dbReference type="SAM" id="MobiDB-lite"/>
    </source>
</evidence>
<feature type="region of interest" description="Disordered" evidence="1">
    <location>
        <begin position="158"/>
        <end position="201"/>
    </location>
</feature>
<evidence type="ECO:0000313" key="3">
    <source>
        <dbReference type="Proteomes" id="UP000004508"/>
    </source>
</evidence>
<evidence type="ECO:0000313" key="2">
    <source>
        <dbReference type="EMBL" id="EFH88747.1"/>
    </source>
</evidence>
<name>D6TG45_KTERA</name>
<dbReference type="Proteomes" id="UP000004508">
    <property type="component" value="Unassembled WGS sequence"/>
</dbReference>
<feature type="compositionally biased region" description="Pro residues" evidence="1">
    <location>
        <begin position="96"/>
        <end position="105"/>
    </location>
</feature>
<keyword evidence="3" id="KW-1185">Reference proteome</keyword>
<feature type="region of interest" description="Disordered" evidence="1">
    <location>
        <begin position="24"/>
        <end position="62"/>
    </location>
</feature>
<gene>
    <name evidence="2" type="ORF">Krac_10244</name>
</gene>
<protein>
    <submittedName>
        <fullName evidence="2">Uncharacterized protein</fullName>
    </submittedName>
</protein>
<reference evidence="2 3" key="1">
    <citation type="journal article" date="2011" name="Stand. Genomic Sci.">
        <title>Non-contiguous finished genome sequence and contextual data of the filamentous soil bacterium Ktedonobacter racemifer type strain (SOSP1-21).</title>
        <authorList>
            <person name="Chang Y.J."/>
            <person name="Land M."/>
            <person name="Hauser L."/>
            <person name="Chertkov O."/>
            <person name="Del Rio T.G."/>
            <person name="Nolan M."/>
            <person name="Copeland A."/>
            <person name="Tice H."/>
            <person name="Cheng J.F."/>
            <person name="Lucas S."/>
            <person name="Han C."/>
            <person name="Goodwin L."/>
            <person name="Pitluck S."/>
            <person name="Ivanova N."/>
            <person name="Ovchinikova G."/>
            <person name="Pati A."/>
            <person name="Chen A."/>
            <person name="Palaniappan K."/>
            <person name="Mavromatis K."/>
            <person name="Liolios K."/>
            <person name="Brettin T."/>
            <person name="Fiebig A."/>
            <person name="Rohde M."/>
            <person name="Abt B."/>
            <person name="Goker M."/>
            <person name="Detter J.C."/>
            <person name="Woyke T."/>
            <person name="Bristow J."/>
            <person name="Eisen J.A."/>
            <person name="Markowitz V."/>
            <person name="Hugenholtz P."/>
            <person name="Kyrpides N.C."/>
            <person name="Klenk H.P."/>
            <person name="Lapidus A."/>
        </authorList>
    </citation>
    <scope>NUCLEOTIDE SEQUENCE [LARGE SCALE GENOMIC DNA]</scope>
    <source>
        <strain evidence="3">DSM 44963</strain>
    </source>
</reference>
<dbReference type="EMBL" id="ADVG01000001">
    <property type="protein sequence ID" value="EFH88747.1"/>
    <property type="molecule type" value="Genomic_DNA"/>
</dbReference>
<organism evidence="2 3">
    <name type="scientific">Ktedonobacter racemifer DSM 44963</name>
    <dbReference type="NCBI Taxonomy" id="485913"/>
    <lineage>
        <taxon>Bacteria</taxon>
        <taxon>Bacillati</taxon>
        <taxon>Chloroflexota</taxon>
        <taxon>Ktedonobacteria</taxon>
        <taxon>Ktedonobacterales</taxon>
        <taxon>Ktedonobacteraceae</taxon>
        <taxon>Ktedonobacter</taxon>
    </lineage>
</organism>
<dbReference type="AlphaFoldDB" id="D6TG45"/>
<comment type="caution">
    <text evidence="2">The sequence shown here is derived from an EMBL/GenBank/DDBJ whole genome shotgun (WGS) entry which is preliminary data.</text>
</comment>
<accession>D6TG45</accession>
<feature type="compositionally biased region" description="Polar residues" evidence="1">
    <location>
        <begin position="43"/>
        <end position="58"/>
    </location>
</feature>
<feature type="compositionally biased region" description="Basic and acidic residues" evidence="1">
    <location>
        <begin position="31"/>
        <end position="42"/>
    </location>
</feature>
<proteinExistence type="predicted"/>